<evidence type="ECO:0000256" key="1">
    <source>
        <dbReference type="ARBA" id="ARBA00005624"/>
    </source>
</evidence>
<keyword evidence="5" id="KW-1185">Reference proteome</keyword>
<dbReference type="CDD" id="cd12189">
    <property type="entry name" value="LKR_SDH_like"/>
    <property type="match status" value="1"/>
</dbReference>
<protein>
    <submittedName>
        <fullName evidence="6">Alpha-aminoadipic semialdehyde synthase, mitochondrial</fullName>
    </submittedName>
</protein>
<dbReference type="InterPro" id="IPR007886">
    <property type="entry name" value="AlaDH/PNT_N"/>
</dbReference>
<organism evidence="5 6">
    <name type="scientific">Lingula anatina</name>
    <name type="common">Brachiopod</name>
    <name type="synonym">Lingula unguis</name>
    <dbReference type="NCBI Taxonomy" id="7574"/>
    <lineage>
        <taxon>Eukaryota</taxon>
        <taxon>Metazoa</taxon>
        <taxon>Spiralia</taxon>
        <taxon>Lophotrochozoa</taxon>
        <taxon>Brachiopoda</taxon>
        <taxon>Linguliformea</taxon>
        <taxon>Lingulata</taxon>
        <taxon>Lingulida</taxon>
        <taxon>Linguloidea</taxon>
        <taxon>Lingulidae</taxon>
        <taxon>Lingula</taxon>
    </lineage>
</organism>
<dbReference type="OrthoDB" id="10059875at2759"/>
<dbReference type="RefSeq" id="XP_013397211.2">
    <property type="nucleotide sequence ID" value="XM_013541757.2"/>
</dbReference>
<evidence type="ECO:0000259" key="3">
    <source>
        <dbReference type="SMART" id="SM01002"/>
    </source>
</evidence>
<evidence type="ECO:0000313" key="6">
    <source>
        <dbReference type="RefSeq" id="XP_013397211.2"/>
    </source>
</evidence>
<evidence type="ECO:0000313" key="5">
    <source>
        <dbReference type="Proteomes" id="UP000085678"/>
    </source>
</evidence>
<dbReference type="SUPFAM" id="SSF52283">
    <property type="entry name" value="Formate/glycerate dehydrogenase catalytic domain-like"/>
    <property type="match status" value="1"/>
</dbReference>
<reference evidence="6" key="1">
    <citation type="submission" date="2025-08" db="UniProtKB">
        <authorList>
            <consortium name="RefSeq"/>
        </authorList>
    </citation>
    <scope>IDENTIFICATION</scope>
    <source>
        <tissue evidence="6">Gonads</tissue>
    </source>
</reference>
<dbReference type="PANTHER" id="PTHR11133">
    <property type="entry name" value="SACCHAROPINE DEHYDROGENASE"/>
    <property type="match status" value="1"/>
</dbReference>
<dbReference type="InterPro" id="IPR051168">
    <property type="entry name" value="AASS"/>
</dbReference>
<evidence type="ECO:0000259" key="4">
    <source>
        <dbReference type="SMART" id="SM01003"/>
    </source>
</evidence>
<dbReference type="KEGG" id="lak:106164010"/>
<dbReference type="GO" id="GO:0019878">
    <property type="term" value="P:lysine biosynthetic process via aminoadipic acid"/>
    <property type="evidence" value="ECO:0007669"/>
    <property type="project" value="TreeGrafter"/>
</dbReference>
<dbReference type="FunFam" id="3.40.50.720:FF:000087">
    <property type="entry name" value="alpha-aminoadipic semialdehyde synthase, mitochondrial"/>
    <property type="match status" value="1"/>
</dbReference>
<keyword evidence="2" id="KW-0560">Oxidoreductase</keyword>
<dbReference type="PANTHER" id="PTHR11133:SF22">
    <property type="entry name" value="ALPHA-AMINOADIPIC SEMIALDEHYDE SYNTHASE, MITOCHONDRIAL"/>
    <property type="match status" value="1"/>
</dbReference>
<dbReference type="AlphaFoldDB" id="A0A1S3IH63"/>
<dbReference type="InParanoid" id="A0A1S3IH63"/>
<feature type="domain" description="Alanine dehydrogenase/pyridine nucleotide transhydrogenase N-terminal" evidence="4">
    <location>
        <begin position="9"/>
        <end position="137"/>
    </location>
</feature>
<dbReference type="Proteomes" id="UP000085678">
    <property type="component" value="Unplaced"/>
</dbReference>
<gene>
    <name evidence="6" type="primary">LOC106164010</name>
</gene>
<dbReference type="STRING" id="7574.A0A1S3IH63"/>
<dbReference type="SMART" id="SM01002">
    <property type="entry name" value="AlaDh_PNT_C"/>
    <property type="match status" value="1"/>
</dbReference>
<comment type="similarity">
    <text evidence="1">In the N-terminal section; belongs to the AlaDH/PNT family.</text>
</comment>
<dbReference type="SMART" id="SM01003">
    <property type="entry name" value="AlaDh_PNT_N"/>
    <property type="match status" value="1"/>
</dbReference>
<dbReference type="GO" id="GO:0004753">
    <property type="term" value="F:saccharopine dehydrogenase activity"/>
    <property type="evidence" value="ECO:0007669"/>
    <property type="project" value="TreeGrafter"/>
</dbReference>
<sequence>MPSNKAILGISREYYNPWERRAALSPDHVASLVKEGVQVLVQPSKRRGYTEKEYQEAGAEIREDLSDATLITSIKQIPEEYLIPNKTYSFFSHTIKAQEHNMPLLDAILEKNIRIVDYEKLVDGPGEWPAKAMSRYAGIVGMVDVLSGLGLRLLALGFNTPLLHISQAYNYPSYEDAKKRLAQVGREIAESDMFVGPLTFIFTATGDVSKGAQEMFKLFPHEYVEPDRLQEVAKKGSKNKFYATVVSRRHRLRRIQDGGYDEAEFTAHPERYRDVFATKFAPYASVIVNGTYWEPGQPRLISDSDAMTLLARNPNAPTNLTDVGGNPVLPRRLLAISDISADEDGSIQWTKECTQQDTPYYIYDKHGKTTHNGMTADGVLMCSVDNMPAQFPRDATDYFGDLYLPFVRELLRTDATSSFEDFTEQVCPALVNSVIATNGRLAPSYEYIKALRKKMEEEKRKKTRREHYIGNWNGHV</sequence>
<name>A0A1S3IH63_LINAN</name>
<proteinExistence type="inferred from homology"/>
<evidence type="ECO:0000256" key="2">
    <source>
        <dbReference type="ARBA" id="ARBA00023002"/>
    </source>
</evidence>
<dbReference type="GeneID" id="106164010"/>
<dbReference type="GO" id="GO:0005737">
    <property type="term" value="C:cytoplasm"/>
    <property type="evidence" value="ECO:0007669"/>
    <property type="project" value="TreeGrafter"/>
</dbReference>
<dbReference type="Gene3D" id="3.40.50.720">
    <property type="entry name" value="NAD(P)-binding Rossmann-like Domain"/>
    <property type="match status" value="2"/>
</dbReference>
<feature type="domain" description="Alanine dehydrogenase/pyridine nucleotide transhydrogenase NAD(H)-binding" evidence="3">
    <location>
        <begin position="181"/>
        <end position="383"/>
    </location>
</feature>
<dbReference type="InterPro" id="IPR007698">
    <property type="entry name" value="AlaDH/PNT_NAD(H)-bd"/>
</dbReference>
<accession>A0A1S3IH63</accession>
<dbReference type="Pfam" id="PF05222">
    <property type="entry name" value="AlaDh_PNT_N"/>
    <property type="match status" value="1"/>
</dbReference>